<dbReference type="PROSITE" id="PS50212">
    <property type="entry name" value="RASGEF_NTER"/>
    <property type="match status" value="1"/>
</dbReference>
<feature type="compositionally biased region" description="Polar residues" evidence="3">
    <location>
        <begin position="2424"/>
        <end position="2445"/>
    </location>
</feature>
<evidence type="ECO:0000313" key="7">
    <source>
        <dbReference type="Proteomes" id="UP000225706"/>
    </source>
</evidence>
<feature type="compositionally biased region" description="Basic and acidic residues" evidence="3">
    <location>
        <begin position="1064"/>
        <end position="1083"/>
    </location>
</feature>
<feature type="compositionally biased region" description="Polar residues" evidence="3">
    <location>
        <begin position="802"/>
        <end position="821"/>
    </location>
</feature>
<feature type="compositionally biased region" description="Polar residues" evidence="3">
    <location>
        <begin position="1837"/>
        <end position="1846"/>
    </location>
</feature>
<dbReference type="GO" id="GO:0043025">
    <property type="term" value="C:neuronal cell body"/>
    <property type="evidence" value="ECO:0007669"/>
    <property type="project" value="TreeGrafter"/>
</dbReference>
<feature type="compositionally biased region" description="Polar residues" evidence="3">
    <location>
        <begin position="844"/>
        <end position="853"/>
    </location>
</feature>
<feature type="compositionally biased region" description="Low complexity" evidence="3">
    <location>
        <begin position="425"/>
        <end position="434"/>
    </location>
</feature>
<feature type="compositionally biased region" description="Polar residues" evidence="3">
    <location>
        <begin position="1346"/>
        <end position="1356"/>
    </location>
</feature>
<feature type="compositionally biased region" description="Polar residues" evidence="3">
    <location>
        <begin position="1299"/>
        <end position="1308"/>
    </location>
</feature>
<dbReference type="CDD" id="cd06224">
    <property type="entry name" value="REM"/>
    <property type="match status" value="1"/>
</dbReference>
<comment type="caution">
    <text evidence="6">The sequence shown here is derived from an EMBL/GenBank/DDBJ whole genome shotgun (WGS) entry which is preliminary data.</text>
</comment>
<feature type="compositionally biased region" description="Polar residues" evidence="3">
    <location>
        <begin position="897"/>
        <end position="907"/>
    </location>
</feature>
<sequence>MCIGTWPSCEPDVGKGLLAIVQQHVMSHSQAMQRRRSDSIASSKPHTGTLETGLRKWSGDRNRASNDESSIGKTSDKDSYSNKGDTNTTTMTATTNSSINKTSASGSVISINTSKYTNNKKNKYKNKVIKSASTNVSNSAIKAEVPNPQTHDLRGNITKENQANIYPQTTSSVPRQVVLSGSPSKHVPQGNSEQDIPLVMPSNRKISAVLPPGSVNTTQVPQRKSSVNVMKRSPVTFVISKDKAGKTEVPRRLSLFQISSGVNLNDSRFLPLSREEAEDYNKMKTTEDSALPGKNWTYTMSSKVTVHGGGGAVVRKLGLALERPVLDDSLSTEERFAALSERYANLKAKIEGNDRKKKSTESSPKAVEKSATGPSSEDTLTQTKCWTTVENISVQEYIDRLSANPCDLTKAETQETLTGKKKSPKSSLKSGGKSDCSPYIEDTLIQSKYWTTVESIPVQEALDRVSDKPRDSSEVEKQDMLTCSDRNKQTKNDEEHNIRRSHMPTMSNDFNIITSCVNDGANNSSVDLNNNSKPSVAKTQVEEDRRPSDCSLVDSKTPLNSRPETLTQKTRTSVVAKLMNRKMNRRRKQSIVPCLVKRRSRVYTKDCSGHEGIPASVAEFEEIRTFVENTVLRAPVRQEASNILELLNGLSSCLSEIELVAICKECSKTLQTLDALGSLPTYLSLETVFINPSGTIKFKHLSTGISIDDLYLAPEHSSKFASEKTCESLQTENDMTSRERCQALLWEYQASATVDSDDTTKRKTVQGEKKHHDTLMGSISVAASFNGFLKQTTKPQERNRFVKTQNNEESFCNLDGANSGQERNKTSPKPEEMKAEKTKVFENSKATFSNSLNSEKDRLASNTLKDRSSYTSNDISNQDPTRDRKRDHSLTEDEKQQVLSLLTSTKLNKGPFYAGENDRRSKKLSNSVEDQLTKPPSPSSFAYSHYGQTESQMMFNPIIPAGRSASPSVHSDVGENQIPSVLTPTFVPIAVPVPSVAPVPMPPYWYMPQGGMMSYPHPAMSPVPIVPVDPSETSNQSVVLTDSDVSNLSDTDPRPKSKNCAIQESDKSERLKEETRRNNKESKQNIQENKGSKLPRPIWQRPVPKNRTASEESESNVKVDRRRVPFNDGFNKGSEEEKQIRTRTPSPSLGRRAVPQEVNPPRSQTPPVYWTRDGVDMSPRNKLRARASTGSLPNRPPRPSSSPNGRRRSSSITLGSITNSPVQGRKNQGSRPSSPAGSRSNSPVSILVSKFEQLSQESADSFPRVRSDSVTSMISRFGSSPLVPEDRLAKGQFKPNILATPSQPTSKTGPFRPSSVRNKVHSASDLETSVMRPVNSILSQERGRVSGTSIDESSTFHPGDPREVQCSESDPGSTDSRERRISTSQCALHEEREPTSEKCHDSRTRLLENIRKWASPENIIRDCSSSGALENNTQERLVSGLSLFGDYCTKRDQGNRKSNPKARLQRSSSGKSKLSTYSGGSPSSNDLRNDYIIKSSNTSDNLSKPWKGKGSSSNGISRKSSLDSEPVREKGSPRLTPRDLCSSPERDPTIPFCDVRSPNDFLWSPNSDTHKFEIPVDLAILDATTPIISSSVGGLDWTYGGVDGNVISPPFPLSPGSLKDFKPSNDFTSVTFKCGEMEPERDTNCIINKPSRDTTEYVSSDCVSNRRGSTGNYARRFERNILRSTGDLETEVFASNSTSVQKSCYPTENPSSKTEINDNPRPKPKTSPFPSKPESSSTIAHVNGNPQTPRTRSRIDQVARSRHPSGDCPLGKDIATVSKNPSSPVTLRKIMSNPLSQDAGTSQRRISTSKRNSLPTSQPINLPSSRDRSSPVETRPITKSSSHTNLSQKQQKFFKSPSQNNLSVCQSSRDLSRISPKEGNLGKSSPYSKPIPSNTPCLNGEDSKSRGSSTTAKQGYPSPSKERHDAKGRSSNPPVKAGRTISSTSTSTDPSESNPVRYPYTRRGSMPAGGCSTIKPSPKAASNPTSPLHTKPPKAKIEFFGATGEDNTRSAIHPRDSNRKHENLTTTHQNPRPKSQIDCESSVDSSKAPSQCAKSSSKSGFSSRELASEQSSNSMGKTEESEVFYIPRSHETLLKSDITSSNSSKRFPTNSSSDSGLNLSDTDESRGSIGKGKKSHCARSPPLSPTTLSPSHSLSPTSAKFPIGHKFFYDPKDHKHPPSKKGPLNVSQNDPTTLAFLSNRSNSVQQENSSNPIKASTGKSKESSNKTTQSDSDNFKHPKVDMSKITDKSSPNSDEKANDVPEKLKEGCAASKLATKGKIGRSNSKEFVAASTPPPDILGRPASKSPPSSSRVDSKELLGQLVKKVLNSAAAKQGSSPKTSFAESKNSVAKASAKGKTVALTNEITEAKQEEKISCQGKNLTTNSSTHKSWLFDAEKASKIKEIGLLSETSLTRNRHEITPEGTLRSQPGTFSDTPISSNNASITEDSSRAEKSSPGAKGVLSTIIDMIHDEFAFDGYLDDGVEDVNMAEYVLSLAGMSEENFKEAITDQYSDLYWDEDLLHEMYEAVTEGQRTRRSTLQFSESTVSDISPPESIGLSREESYLSLEPLYFNSISRSSSERSGTGARDILMSPLGEATEFLPIKVIAPEMQADIQELLTPIFEDYYRVMGVKLVSSVEGLAEKLGTKIVEISQQLMLERRAKKKSMNSYNKMAEVENKKDVKDLASKLVNEIEECDKKIIYLKNVQRQLRNVYAERFGLDTSLLYSFVVSYNTSCVTLVPELNNNFLNFSPIWNQRGNESGEIVDESLSGPLLQSGTKLGLFSYLFARHAMSQAYVRYFLYTFRYIATAQELFNFIKEKCSTSLRTDSSGQVYNHQLQIRYRGLDLLSEWIDIFYQFDFKTNPNLIKELLAFVKDELILVDRSERGHYLMELIAEKQERDMNNNLSSDEHSDFVAVLQLEDPQGLRAVDVLRKDLFFHIHPVHFLNSRAYGIGVGRNQSPTKERDNMFGFSTGSPRASEMSSLGVGPVCREQNMYVSEPSTDGLLEELLEHAHEVSLWVAVEICSASSIKAQLALITKFENTARYCCEIRNYSTCIQIVDALEMFVIRQLPAWRQVPTKTTETLEELKAVKVLLKTDSSWLMKSEASREKPTIPCFLLFVIHVQQQELGGFTLPNDMYKWTKMRSTARLVDQIRLFKQMPYAFQTDDEVKERLKQRIQECKSENLHALASENASNFHLSSSQGSKKFHDAFRKMKATFGGHN</sequence>
<dbReference type="Gene3D" id="1.10.840.10">
    <property type="entry name" value="Ras guanine-nucleotide exchange factors catalytic domain"/>
    <property type="match status" value="1"/>
</dbReference>
<protein>
    <submittedName>
        <fullName evidence="6">Protein very KIND</fullName>
    </submittedName>
</protein>
<accession>A0A2B4SMI7</accession>
<keyword evidence="7" id="KW-1185">Reference proteome</keyword>
<dbReference type="PROSITE" id="PS50009">
    <property type="entry name" value="RASGEF_CAT"/>
    <property type="match status" value="1"/>
</dbReference>
<organism evidence="6 7">
    <name type="scientific">Stylophora pistillata</name>
    <name type="common">Smooth cauliflower coral</name>
    <dbReference type="NCBI Taxonomy" id="50429"/>
    <lineage>
        <taxon>Eukaryota</taxon>
        <taxon>Metazoa</taxon>
        <taxon>Cnidaria</taxon>
        <taxon>Anthozoa</taxon>
        <taxon>Hexacorallia</taxon>
        <taxon>Scleractinia</taxon>
        <taxon>Astrocoeniina</taxon>
        <taxon>Pocilloporidae</taxon>
        <taxon>Stylophora</taxon>
    </lineage>
</organism>
<feature type="compositionally biased region" description="Polar residues" evidence="3">
    <location>
        <begin position="2024"/>
        <end position="2044"/>
    </location>
</feature>
<dbReference type="InterPro" id="IPR036964">
    <property type="entry name" value="RASGEF_cat_dom_sf"/>
</dbReference>
<feature type="region of interest" description="Disordered" evidence="3">
    <location>
        <begin position="414"/>
        <end position="435"/>
    </location>
</feature>
<feature type="compositionally biased region" description="Basic and acidic residues" evidence="3">
    <location>
        <begin position="2233"/>
        <end position="2266"/>
    </location>
</feature>
<feature type="compositionally biased region" description="Basic and acidic residues" evidence="3">
    <location>
        <begin position="461"/>
        <end position="498"/>
    </location>
</feature>
<feature type="compositionally biased region" description="Polar residues" evidence="3">
    <location>
        <begin position="2097"/>
        <end position="2108"/>
    </location>
</feature>
<feature type="compositionally biased region" description="Low complexity" evidence="3">
    <location>
        <begin position="86"/>
        <end position="96"/>
    </location>
</feature>
<feature type="compositionally biased region" description="Polar residues" evidence="3">
    <location>
        <begin position="1031"/>
        <end position="1050"/>
    </location>
</feature>
<gene>
    <name evidence="6" type="primary">KNDC1</name>
    <name evidence="6" type="ORF">AWC38_SpisGene5400</name>
</gene>
<feature type="compositionally biased region" description="Polar residues" evidence="3">
    <location>
        <begin position="557"/>
        <end position="570"/>
    </location>
</feature>
<feature type="compositionally biased region" description="Polar residues" evidence="3">
    <location>
        <begin position="2185"/>
        <end position="2218"/>
    </location>
</feature>
<dbReference type="Pfam" id="PF00618">
    <property type="entry name" value="RasGEF_N"/>
    <property type="match status" value="1"/>
</dbReference>
<feature type="compositionally biased region" description="Polar residues" evidence="3">
    <location>
        <begin position="178"/>
        <end position="194"/>
    </location>
</feature>
<feature type="compositionally biased region" description="Low complexity" evidence="3">
    <location>
        <begin position="1229"/>
        <end position="1243"/>
    </location>
</feature>
<feature type="compositionally biased region" description="Polar residues" evidence="3">
    <location>
        <begin position="1738"/>
        <end position="1750"/>
    </location>
</feature>
<feature type="compositionally biased region" description="Polar residues" evidence="3">
    <location>
        <begin position="869"/>
        <end position="879"/>
    </location>
</feature>
<dbReference type="OrthoDB" id="5990713at2759"/>
<feature type="region of interest" description="Disordered" evidence="3">
    <location>
        <begin position="29"/>
        <end position="97"/>
    </location>
</feature>
<feature type="region of interest" description="Disordered" evidence="3">
    <location>
        <begin position="461"/>
        <end position="506"/>
    </location>
</feature>
<feature type="region of interest" description="Disordered" evidence="3">
    <location>
        <begin position="1697"/>
        <end position="2316"/>
    </location>
</feature>
<evidence type="ECO:0000259" key="4">
    <source>
        <dbReference type="PROSITE" id="PS50009"/>
    </source>
</evidence>
<name>A0A2B4SMI7_STYPI</name>
<feature type="compositionally biased region" description="Basic and acidic residues" evidence="3">
    <location>
        <begin position="880"/>
        <end position="896"/>
    </location>
</feature>
<keyword evidence="1 2" id="KW-0344">Guanine-nucleotide releasing factor</keyword>
<reference evidence="7" key="1">
    <citation type="journal article" date="2017" name="bioRxiv">
        <title>Comparative analysis of the genomes of Stylophora pistillata and Acropora digitifera provides evidence for extensive differences between species of corals.</title>
        <authorList>
            <person name="Voolstra C.R."/>
            <person name="Li Y."/>
            <person name="Liew Y.J."/>
            <person name="Baumgarten S."/>
            <person name="Zoccola D."/>
            <person name="Flot J.-F."/>
            <person name="Tambutte S."/>
            <person name="Allemand D."/>
            <person name="Aranda M."/>
        </authorList>
    </citation>
    <scope>NUCLEOTIDE SEQUENCE [LARGE SCALE GENOMIC DNA]</scope>
</reference>
<feature type="compositionally biased region" description="Polar residues" evidence="3">
    <location>
        <begin position="1860"/>
        <end position="1869"/>
    </location>
</feature>
<feature type="compositionally biased region" description="Polar residues" evidence="3">
    <location>
        <begin position="1697"/>
        <end position="1714"/>
    </location>
</feature>
<feature type="compositionally biased region" description="Polar residues" evidence="3">
    <location>
        <begin position="524"/>
        <end position="538"/>
    </location>
</feature>
<feature type="domain" description="Ras-GEF" evidence="4">
    <location>
        <begin position="2919"/>
        <end position="3189"/>
    </location>
</feature>
<dbReference type="SMART" id="SM00147">
    <property type="entry name" value="RasGEF"/>
    <property type="match status" value="1"/>
</dbReference>
<feature type="compositionally biased region" description="Polar residues" evidence="3">
    <location>
        <begin position="1212"/>
        <end position="1227"/>
    </location>
</feature>
<feature type="region of interest" description="Disordered" evidence="3">
    <location>
        <begin position="2329"/>
        <end position="2357"/>
    </location>
</feature>
<dbReference type="PANTHER" id="PTHR21560">
    <property type="entry name" value="VERY KIND PROTEIN"/>
    <property type="match status" value="1"/>
</dbReference>
<evidence type="ECO:0000313" key="6">
    <source>
        <dbReference type="EMBL" id="PFX29798.1"/>
    </source>
</evidence>
<feature type="compositionally biased region" description="Polar residues" evidence="3">
    <location>
        <begin position="2333"/>
        <end position="2349"/>
    </location>
</feature>
<dbReference type="InterPro" id="IPR023578">
    <property type="entry name" value="Ras_GEF_dom_sf"/>
</dbReference>
<dbReference type="Gene3D" id="1.20.870.10">
    <property type="entry name" value="Son of sevenless (SoS) protein Chain: S domain 1"/>
    <property type="match status" value="1"/>
</dbReference>
<feature type="compositionally biased region" description="Low complexity" evidence="3">
    <location>
        <begin position="1940"/>
        <end position="1953"/>
    </location>
</feature>
<feature type="domain" description="N-terminal Ras-GEF" evidence="5">
    <location>
        <begin position="2768"/>
        <end position="2896"/>
    </location>
</feature>
<feature type="compositionally biased region" description="Low complexity" evidence="3">
    <location>
        <begin position="2109"/>
        <end position="2120"/>
    </location>
</feature>
<feature type="compositionally biased region" description="Low complexity" evidence="3">
    <location>
        <begin position="1467"/>
        <end position="1481"/>
    </location>
</feature>
<feature type="compositionally biased region" description="Basic and acidic residues" evidence="3">
    <location>
        <begin position="1115"/>
        <end position="1125"/>
    </location>
</feature>
<dbReference type="Proteomes" id="UP000225706">
    <property type="component" value="Unassembled WGS sequence"/>
</dbReference>
<feature type="region of interest" description="Disordered" evidence="3">
    <location>
        <begin position="1295"/>
        <end position="1400"/>
    </location>
</feature>
<dbReference type="GO" id="GO:0005085">
    <property type="term" value="F:guanyl-nucleotide exchange factor activity"/>
    <property type="evidence" value="ECO:0007669"/>
    <property type="project" value="UniProtKB-KW"/>
</dbReference>
<feature type="compositionally biased region" description="Low complexity" evidence="3">
    <location>
        <begin position="2301"/>
        <end position="2310"/>
    </location>
</feature>
<evidence type="ECO:0000256" key="2">
    <source>
        <dbReference type="PROSITE-ProRule" id="PRU00168"/>
    </source>
</evidence>
<feature type="compositionally biased region" description="Basic and acidic residues" evidence="3">
    <location>
        <begin position="822"/>
        <end position="842"/>
    </location>
</feature>
<dbReference type="InterPro" id="IPR029899">
    <property type="entry name" value="KNDC1"/>
</dbReference>
<dbReference type="GO" id="GO:0030425">
    <property type="term" value="C:dendrite"/>
    <property type="evidence" value="ECO:0007669"/>
    <property type="project" value="TreeGrafter"/>
</dbReference>
<dbReference type="GO" id="GO:0048814">
    <property type="term" value="P:regulation of dendrite morphogenesis"/>
    <property type="evidence" value="ECO:0007669"/>
    <property type="project" value="TreeGrafter"/>
</dbReference>
<proteinExistence type="predicted"/>
<feature type="compositionally biased region" description="Basic and acidic residues" evidence="3">
    <location>
        <begin position="1388"/>
        <end position="1400"/>
    </location>
</feature>
<dbReference type="SUPFAM" id="SSF48366">
    <property type="entry name" value="Ras GEF"/>
    <property type="match status" value="1"/>
</dbReference>
<feature type="region of interest" description="Disordered" evidence="3">
    <location>
        <begin position="352"/>
        <end position="379"/>
    </location>
</feature>
<feature type="region of interest" description="Disordered" evidence="3">
    <location>
        <begin position="1026"/>
        <end position="1243"/>
    </location>
</feature>
<feature type="compositionally biased region" description="Polar residues" evidence="3">
    <location>
        <begin position="1793"/>
        <end position="1824"/>
    </location>
</feature>
<feature type="compositionally biased region" description="Basic and acidic residues" evidence="3">
    <location>
        <begin position="53"/>
        <end position="66"/>
    </location>
</feature>
<dbReference type="InterPro" id="IPR000651">
    <property type="entry name" value="Ras-like_Gua-exchang_fac_N"/>
</dbReference>
<feature type="compositionally biased region" description="Low complexity" evidence="3">
    <location>
        <begin position="2145"/>
        <end position="2158"/>
    </location>
</feature>
<feature type="compositionally biased region" description="Low complexity" evidence="3">
    <location>
        <begin position="1508"/>
        <end position="1519"/>
    </location>
</feature>
<feature type="compositionally biased region" description="Basic and acidic residues" evidence="3">
    <location>
        <begin position="2013"/>
        <end position="2023"/>
    </location>
</feature>
<evidence type="ECO:0000256" key="1">
    <source>
        <dbReference type="ARBA" id="ARBA00022658"/>
    </source>
</evidence>
<dbReference type="InterPro" id="IPR001895">
    <property type="entry name" value="RASGEF_cat_dom"/>
</dbReference>
<feature type="region of interest" description="Disordered" evidence="3">
    <location>
        <begin position="792"/>
        <end position="942"/>
    </location>
</feature>
<evidence type="ECO:0000256" key="3">
    <source>
        <dbReference type="SAM" id="MobiDB-lite"/>
    </source>
</evidence>
<feature type="compositionally biased region" description="Polar residues" evidence="3">
    <location>
        <begin position="39"/>
        <end position="50"/>
    </location>
</feature>
<feature type="region of interest" description="Disordered" evidence="3">
    <location>
        <begin position="1450"/>
        <end position="1552"/>
    </location>
</feature>
<feature type="compositionally biased region" description="Low complexity" evidence="3">
    <location>
        <begin position="1847"/>
        <end position="1859"/>
    </location>
</feature>
<feature type="compositionally biased region" description="Polar residues" evidence="3">
    <location>
        <begin position="1882"/>
        <end position="1897"/>
    </location>
</feature>
<feature type="compositionally biased region" description="Basic and acidic residues" evidence="3">
    <location>
        <begin position="1520"/>
        <end position="1532"/>
    </location>
</feature>
<feature type="region of interest" description="Disordered" evidence="3">
    <location>
        <begin position="178"/>
        <end position="197"/>
    </location>
</feature>
<dbReference type="EMBL" id="LSMT01000060">
    <property type="protein sequence ID" value="PFX29798.1"/>
    <property type="molecule type" value="Genomic_DNA"/>
</dbReference>
<dbReference type="Pfam" id="PF00617">
    <property type="entry name" value="RasGEF"/>
    <property type="match status" value="1"/>
</dbReference>
<dbReference type="GO" id="GO:0007264">
    <property type="term" value="P:small GTPase-mediated signal transduction"/>
    <property type="evidence" value="ECO:0007669"/>
    <property type="project" value="InterPro"/>
</dbReference>
<feature type="region of interest" description="Disordered" evidence="3">
    <location>
        <begin position="524"/>
        <end position="570"/>
    </location>
</feature>
<feature type="compositionally biased region" description="Low complexity" evidence="3">
    <location>
        <begin position="2045"/>
        <end position="2063"/>
    </location>
</feature>
<dbReference type="GO" id="GO:0032045">
    <property type="term" value="C:guanyl-nucleotide exchange factor complex"/>
    <property type="evidence" value="ECO:0007669"/>
    <property type="project" value="TreeGrafter"/>
</dbReference>
<evidence type="ECO:0000259" key="5">
    <source>
        <dbReference type="PROSITE" id="PS50212"/>
    </source>
</evidence>
<dbReference type="PANTHER" id="PTHR21560:SF0">
    <property type="entry name" value="KINASE NON-CATALYTIC C-LOBE DOMAIN-CONTAINING PROTEIN 1"/>
    <property type="match status" value="1"/>
</dbReference>
<feature type="compositionally biased region" description="Basic and acidic residues" evidence="3">
    <location>
        <begin position="854"/>
        <end position="868"/>
    </location>
</feature>
<feature type="region of interest" description="Disordered" evidence="3">
    <location>
        <begin position="2419"/>
        <end position="2456"/>
    </location>
</feature>